<organism evidence="1">
    <name type="scientific">Moorena producens (strain JHB)</name>
    <dbReference type="NCBI Taxonomy" id="1454205"/>
    <lineage>
        <taxon>Bacteria</taxon>
        <taxon>Bacillati</taxon>
        <taxon>Cyanobacteriota</taxon>
        <taxon>Cyanophyceae</taxon>
        <taxon>Coleofasciculales</taxon>
        <taxon>Coleofasciculaceae</taxon>
        <taxon>Moorena</taxon>
    </lineage>
</organism>
<dbReference type="Proteomes" id="UP000176944">
    <property type="component" value="Chromosome"/>
</dbReference>
<reference evidence="1" key="1">
    <citation type="journal article" date="2017" name="Proc. Natl. Acad. Sci. U.S.A.">
        <title>Comparative genomics uncovers the prolific and distinctive metabolic potential of the cyanobacterial genus Moorea.</title>
        <authorList>
            <person name="Leao T."/>
            <person name="Castelao G."/>
            <person name="Korobeynikov A."/>
            <person name="Monroe E.A."/>
            <person name="Podell S."/>
            <person name="Glukhov E."/>
            <person name="Allen E.E."/>
            <person name="Gerwick W.H."/>
            <person name="Gerwick L."/>
        </authorList>
    </citation>
    <scope>NUCLEOTIDE SEQUENCE</scope>
    <source>
        <strain evidence="1">JHB</strain>
    </source>
</reference>
<sequence length="48" mass="5266">MKYRLPIPDSLGALSVGELNSPRVAPLPTPDTMKYCLFSRLPSSQFGN</sequence>
<name>A0A9Q9SU48_MOOP1</name>
<evidence type="ECO:0000313" key="1">
    <source>
        <dbReference type="EMBL" id="WAN69673.1"/>
    </source>
</evidence>
<proteinExistence type="predicted"/>
<dbReference type="EMBL" id="CP017708">
    <property type="protein sequence ID" value="WAN69673.1"/>
    <property type="molecule type" value="Genomic_DNA"/>
</dbReference>
<protein>
    <submittedName>
        <fullName evidence="1">Uncharacterized protein</fullName>
    </submittedName>
</protein>
<reference evidence="1" key="2">
    <citation type="submission" date="2022-10" db="EMBL/GenBank/DDBJ databases">
        <authorList>
            <person name="Ngo T.-E."/>
        </authorList>
    </citation>
    <scope>NUCLEOTIDE SEQUENCE</scope>
    <source>
        <strain evidence="1">JHB</strain>
    </source>
</reference>
<gene>
    <name evidence="1" type="ORF">BJP36_36900</name>
</gene>
<dbReference type="AlphaFoldDB" id="A0A9Q9SU48"/>
<accession>A0A9Q9SU48</accession>